<dbReference type="EMBL" id="BJCI01000001">
    <property type="protein sequence ID" value="GCL48565.1"/>
    <property type="molecule type" value="Genomic_DNA"/>
</dbReference>
<evidence type="ECO:0000313" key="1">
    <source>
        <dbReference type="EMBL" id="GCL48565.1"/>
    </source>
</evidence>
<proteinExistence type="predicted"/>
<comment type="caution">
    <text evidence="1">The sequence shown here is derived from an EMBL/GenBank/DDBJ whole genome shotgun (WGS) entry which is preliminary data.</text>
</comment>
<sequence length="36" mass="4065">MGELLWPVDTNRVEIEMLKIAVVVLMESAQDGDNFT</sequence>
<protein>
    <submittedName>
        <fullName evidence="1">Uncharacterized protein</fullName>
    </submittedName>
</protein>
<gene>
    <name evidence="1" type="ORF">NIES3804_01150</name>
</gene>
<reference evidence="1 2" key="1">
    <citation type="submission" date="2019-02" db="EMBL/GenBank/DDBJ databases">
        <title>Draft genome sequence of Arthrospira platensis NIES-3804.</title>
        <authorList>
            <person name="Yamaguchi H."/>
            <person name="Suzuki S."/>
            <person name="Kawachi M."/>
        </authorList>
    </citation>
    <scope>NUCLEOTIDE SEQUENCE [LARGE SCALE GENOMIC DNA]</scope>
    <source>
        <strain evidence="1 2">NIES-3804</strain>
    </source>
</reference>
<dbReference type="AlphaFoldDB" id="A0A6H9GN72"/>
<evidence type="ECO:0000313" key="2">
    <source>
        <dbReference type="Proteomes" id="UP000435041"/>
    </source>
</evidence>
<dbReference type="Proteomes" id="UP000435041">
    <property type="component" value="Unassembled WGS sequence"/>
</dbReference>
<accession>A0A6H9GN72</accession>
<name>A0A6H9GN72_MICAE</name>
<organism evidence="1 2">
    <name type="scientific">Microcystis aeruginosa NIES-3804</name>
    <dbReference type="NCBI Taxonomy" id="2517783"/>
    <lineage>
        <taxon>Bacteria</taxon>
        <taxon>Bacillati</taxon>
        <taxon>Cyanobacteriota</taxon>
        <taxon>Cyanophyceae</taxon>
        <taxon>Oscillatoriophycideae</taxon>
        <taxon>Chroococcales</taxon>
        <taxon>Microcystaceae</taxon>
        <taxon>Microcystis</taxon>
    </lineage>
</organism>